<dbReference type="PANTHER" id="PTHR31187:SF1">
    <property type="entry name" value="ADP,ATP CARRIER PROTEIN 1"/>
    <property type="match status" value="1"/>
</dbReference>
<evidence type="ECO:0000256" key="4">
    <source>
        <dbReference type="ARBA" id="ARBA00022692"/>
    </source>
</evidence>
<dbReference type="GO" id="GO:0005471">
    <property type="term" value="F:ATP:ADP antiporter activity"/>
    <property type="evidence" value="ECO:0007669"/>
    <property type="project" value="InterPro"/>
</dbReference>
<protein>
    <recommendedName>
        <fullName evidence="9">ADP,ATP carrier protein</fullName>
    </recommendedName>
</protein>
<feature type="transmembrane region" description="Helical" evidence="9">
    <location>
        <begin position="108"/>
        <end position="132"/>
    </location>
</feature>
<dbReference type="InterPro" id="IPR016024">
    <property type="entry name" value="ARM-type_fold"/>
</dbReference>
<evidence type="ECO:0000256" key="1">
    <source>
        <dbReference type="ARBA" id="ARBA00004141"/>
    </source>
</evidence>
<name>A0A8J6MYG9_9DELT</name>
<feature type="non-terminal residue" evidence="10">
    <location>
        <position position="801"/>
    </location>
</feature>
<evidence type="ECO:0000256" key="8">
    <source>
        <dbReference type="ARBA" id="ARBA00023136"/>
    </source>
</evidence>
<dbReference type="CDD" id="cd06174">
    <property type="entry name" value="MFS"/>
    <property type="match status" value="1"/>
</dbReference>
<dbReference type="Proteomes" id="UP000650524">
    <property type="component" value="Unassembled WGS sequence"/>
</dbReference>
<feature type="transmembrane region" description="Helical" evidence="9">
    <location>
        <begin position="83"/>
        <end position="102"/>
    </location>
</feature>
<comment type="caution">
    <text evidence="10">The sequence shown here is derived from an EMBL/GenBank/DDBJ whole genome shotgun (WGS) entry which is preliminary data.</text>
</comment>
<evidence type="ECO:0000256" key="6">
    <source>
        <dbReference type="ARBA" id="ARBA00022840"/>
    </source>
</evidence>
<dbReference type="SUPFAM" id="SSF103473">
    <property type="entry name" value="MFS general substrate transporter"/>
    <property type="match status" value="1"/>
</dbReference>
<evidence type="ECO:0000256" key="3">
    <source>
        <dbReference type="ARBA" id="ARBA00022448"/>
    </source>
</evidence>
<feature type="transmembrane region" description="Helical" evidence="9">
    <location>
        <begin position="368"/>
        <end position="386"/>
    </location>
</feature>
<dbReference type="AlphaFoldDB" id="A0A8J6MYG9"/>
<gene>
    <name evidence="10" type="ORF">H8E19_07050</name>
</gene>
<evidence type="ECO:0000256" key="2">
    <source>
        <dbReference type="ARBA" id="ARBA00007127"/>
    </source>
</evidence>
<evidence type="ECO:0000256" key="9">
    <source>
        <dbReference type="RuleBase" id="RU363121"/>
    </source>
</evidence>
<dbReference type="GO" id="GO:0016020">
    <property type="term" value="C:membrane"/>
    <property type="evidence" value="ECO:0007669"/>
    <property type="project" value="UniProtKB-SubCell"/>
</dbReference>
<dbReference type="EMBL" id="JACNJD010000193">
    <property type="protein sequence ID" value="MBC8177148.1"/>
    <property type="molecule type" value="Genomic_DNA"/>
</dbReference>
<feature type="transmembrane region" description="Helical" evidence="9">
    <location>
        <begin position="231"/>
        <end position="251"/>
    </location>
</feature>
<feature type="transmembrane region" description="Helical" evidence="9">
    <location>
        <begin position="144"/>
        <end position="163"/>
    </location>
</feature>
<proteinExistence type="inferred from homology"/>
<feature type="transmembrane region" description="Helical" evidence="9">
    <location>
        <begin position="52"/>
        <end position="71"/>
    </location>
</feature>
<sequence>MLKLLGKWLKIYEDEISLFFWVLVILFFIRTSSILFNNFAETAFLKRYGVEYLPIVNVVNSISTFFVMAFLTGLMAKIPGSRMLSYMLLFCGTSVALLRFVVPLGFDIIYPVLYVLKAQYEVLLALLFWNLANDLFNTRQSKRLFPLITAGGVMGGIIGSFATPPLAKLITMDNLMFAYLITTVIGAIVVKKMGAKFPTLLLSDKKGKKAKKKTSVIQEFKNIVPLIKESTLVKALILLTLLPNVIIPILNYQFAYTVNSAFATQGGMLSFFGYFRGCMNIVSLIILLFVGRIYGRWGLPIVLMFHPFNYMLVFLAFLLRFDIFSAMYARVSTNVLRTTMNNPARAVLMGLFPLEYRAMIRPFLRGTVVRIGILLGSGIIMVSEGLFSPRYLSIVAMTFVGGWIATSLALKKSYSQILLDLISRNMLDLKSLEEKDIGSVFADKQIQSGLVKTFLSSRGDDCLWHARILKSQGVKDLDSHILAVLKQNDDKTRIELLSMLSPDAGEQSIPLFRELVAAENRDLTVAVVKAANRLPAGLSHGFCKEVFETSQDPDVKAYAVTGLYNKSPDEYKGVIDSWLSSDDLSEKRAGIIASGETGNESYISRLKGMLEEEEDSSILPFILTALHRLKAPEPNSFATPYLTHSAESVRLAALEAFDLKDDDAIRTAIGLMDDSSERVCKLAQEKIKTSPYQNAQILVESLNIPRRKVREGIFVLLESLNIKDLDMFRFARSQVERCYNYLAEMEGVRLLPEGQERDLIIDHLENKKHIELENIVRVLATEDRSGQMRIIWRGLFSTDAR</sequence>
<organism evidence="10 11">
    <name type="scientific">Candidatus Desulfacyla euxinica</name>
    <dbReference type="NCBI Taxonomy" id="2841693"/>
    <lineage>
        <taxon>Bacteria</taxon>
        <taxon>Deltaproteobacteria</taxon>
        <taxon>Candidatus Desulfacyla</taxon>
    </lineage>
</organism>
<dbReference type="InterPro" id="IPR011989">
    <property type="entry name" value="ARM-like"/>
</dbReference>
<keyword evidence="8 9" id="KW-0472">Membrane</keyword>
<dbReference type="Gene3D" id="1.25.10.10">
    <property type="entry name" value="Leucine-rich Repeat Variant"/>
    <property type="match status" value="1"/>
</dbReference>
<dbReference type="InterPro" id="IPR004667">
    <property type="entry name" value="ADP_ATP_car_bac_type"/>
</dbReference>
<reference evidence="10 11" key="1">
    <citation type="submission" date="2020-08" db="EMBL/GenBank/DDBJ databases">
        <title>Bridging the membrane lipid divide: bacteria of the FCB group superphylum have the potential to synthesize archaeal ether lipids.</title>
        <authorList>
            <person name="Villanueva L."/>
            <person name="Von Meijenfeldt F.A.B."/>
            <person name="Westbye A.B."/>
            <person name="Yadav S."/>
            <person name="Hopmans E.C."/>
            <person name="Dutilh B.E."/>
            <person name="Sinninghe Damste J.S."/>
        </authorList>
    </citation>
    <scope>NUCLEOTIDE SEQUENCE [LARGE SCALE GENOMIC DNA]</scope>
    <source>
        <strain evidence="10">NIOZ-UU27</strain>
    </source>
</reference>
<dbReference type="Pfam" id="PF03219">
    <property type="entry name" value="TLC"/>
    <property type="match status" value="1"/>
</dbReference>
<keyword evidence="7 9" id="KW-1133">Transmembrane helix</keyword>
<feature type="transmembrane region" description="Helical" evidence="9">
    <location>
        <begin position="271"/>
        <end position="290"/>
    </location>
</feature>
<evidence type="ECO:0000256" key="7">
    <source>
        <dbReference type="ARBA" id="ARBA00022989"/>
    </source>
</evidence>
<evidence type="ECO:0000313" key="11">
    <source>
        <dbReference type="Proteomes" id="UP000650524"/>
    </source>
</evidence>
<keyword evidence="4 9" id="KW-0812">Transmembrane</keyword>
<dbReference type="GO" id="GO:0005524">
    <property type="term" value="F:ATP binding"/>
    <property type="evidence" value="ECO:0007669"/>
    <property type="project" value="UniProtKB-KW"/>
</dbReference>
<dbReference type="InterPro" id="IPR036259">
    <property type="entry name" value="MFS_trans_sf"/>
</dbReference>
<keyword evidence="3 9" id="KW-0813">Transport</keyword>
<feature type="transmembrane region" description="Helical" evidence="9">
    <location>
        <begin position="297"/>
        <end position="319"/>
    </location>
</feature>
<evidence type="ECO:0000313" key="10">
    <source>
        <dbReference type="EMBL" id="MBC8177148.1"/>
    </source>
</evidence>
<comment type="subcellular location">
    <subcellularLocation>
        <location evidence="1 9">Membrane</location>
        <topology evidence="1 9">Multi-pass membrane protein</topology>
    </subcellularLocation>
</comment>
<feature type="transmembrane region" description="Helical" evidence="9">
    <location>
        <begin position="20"/>
        <end position="40"/>
    </location>
</feature>
<keyword evidence="6 9" id="KW-0067">ATP-binding</keyword>
<comment type="similarity">
    <text evidence="2 9">Belongs to the ADP/ATP translocase tlc family.</text>
</comment>
<evidence type="ECO:0000256" key="5">
    <source>
        <dbReference type="ARBA" id="ARBA00022741"/>
    </source>
</evidence>
<accession>A0A8J6MYG9</accession>
<dbReference type="SUPFAM" id="SSF48371">
    <property type="entry name" value="ARM repeat"/>
    <property type="match status" value="1"/>
</dbReference>
<keyword evidence="5 9" id="KW-0547">Nucleotide-binding</keyword>
<feature type="transmembrane region" description="Helical" evidence="9">
    <location>
        <begin position="392"/>
        <end position="410"/>
    </location>
</feature>
<dbReference type="PANTHER" id="PTHR31187">
    <property type="match status" value="1"/>
</dbReference>